<sequence length="183" mass="19566">MVCLCGAPAPQNEERRRTGTQAAEKPGVGPALFPAADPFSCSCNKQSKQPTVSGLLHSRRAHHRLSPSAKTFRPRAAAGTTGPRDEKELSARVARGAWGGALRTLWAERYISEKLLGSSGSVPLIAKILRRPPLIPLPTRPRLRRALGCDRLFSLSPFSGSSFFVSGLLPSCLSLTLGPQLSA</sequence>
<reference evidence="1" key="1">
    <citation type="submission" date="2023-05" db="EMBL/GenBank/DDBJ databases">
        <authorList>
            <consortium name="ELIXIR-Norway"/>
        </authorList>
    </citation>
    <scope>NUCLEOTIDE SEQUENCE</scope>
</reference>
<proteinExistence type="predicted"/>
<name>A0ACB0FDF8_RANTA</name>
<protein>
    <submittedName>
        <fullName evidence="1">Uncharacterized protein</fullName>
    </submittedName>
</protein>
<gene>
    <name evidence="1" type="ORF">MRATA1EN3_LOCUS22243</name>
</gene>
<organism evidence="1 2">
    <name type="scientific">Rangifer tarandus platyrhynchus</name>
    <name type="common">Svalbard reindeer</name>
    <dbReference type="NCBI Taxonomy" id="3082113"/>
    <lineage>
        <taxon>Eukaryota</taxon>
        <taxon>Metazoa</taxon>
        <taxon>Chordata</taxon>
        <taxon>Craniata</taxon>
        <taxon>Vertebrata</taxon>
        <taxon>Euteleostomi</taxon>
        <taxon>Mammalia</taxon>
        <taxon>Eutheria</taxon>
        <taxon>Laurasiatheria</taxon>
        <taxon>Artiodactyla</taxon>
        <taxon>Ruminantia</taxon>
        <taxon>Pecora</taxon>
        <taxon>Cervidae</taxon>
        <taxon>Odocoileinae</taxon>
        <taxon>Rangifer</taxon>
    </lineage>
</organism>
<accession>A0ACB0FDF8</accession>
<dbReference type="EMBL" id="OX596089">
    <property type="protein sequence ID" value="CAI9711030.1"/>
    <property type="molecule type" value="Genomic_DNA"/>
</dbReference>
<dbReference type="Proteomes" id="UP001162501">
    <property type="component" value="Chromosome 5"/>
</dbReference>
<evidence type="ECO:0000313" key="1">
    <source>
        <dbReference type="EMBL" id="CAI9711030.1"/>
    </source>
</evidence>
<evidence type="ECO:0000313" key="2">
    <source>
        <dbReference type="Proteomes" id="UP001162501"/>
    </source>
</evidence>